<reference evidence="2" key="2">
    <citation type="submission" date="2015-01" db="EMBL/GenBank/DDBJ databases">
        <title>Evolutionary Origins and Diversification of the Mycorrhizal Mutualists.</title>
        <authorList>
            <consortium name="DOE Joint Genome Institute"/>
            <consortium name="Mycorrhizal Genomics Consortium"/>
            <person name="Kohler A."/>
            <person name="Kuo A."/>
            <person name="Nagy L.G."/>
            <person name="Floudas D."/>
            <person name="Copeland A."/>
            <person name="Barry K.W."/>
            <person name="Cichocki N."/>
            <person name="Veneault-Fourrey C."/>
            <person name="LaButti K."/>
            <person name="Lindquist E.A."/>
            <person name="Lipzen A."/>
            <person name="Lundell T."/>
            <person name="Morin E."/>
            <person name="Murat C."/>
            <person name="Riley R."/>
            <person name="Ohm R."/>
            <person name="Sun H."/>
            <person name="Tunlid A."/>
            <person name="Henrissat B."/>
            <person name="Grigoriev I.V."/>
            <person name="Hibbett D.S."/>
            <person name="Martin F."/>
        </authorList>
    </citation>
    <scope>NUCLEOTIDE SEQUENCE [LARGE SCALE GENOMIC DNA]</scope>
    <source>
        <strain evidence="2">ATCC 200175</strain>
    </source>
</reference>
<reference evidence="1 2" key="1">
    <citation type="submission" date="2014-06" db="EMBL/GenBank/DDBJ databases">
        <authorList>
            <consortium name="DOE Joint Genome Institute"/>
            <person name="Kuo A."/>
            <person name="Kohler A."/>
            <person name="Nagy L.G."/>
            <person name="Floudas D."/>
            <person name="Copeland A."/>
            <person name="Barry K.W."/>
            <person name="Cichocki N."/>
            <person name="Veneault-Fourrey C."/>
            <person name="LaButti K."/>
            <person name="Lindquist E.A."/>
            <person name="Lipzen A."/>
            <person name="Lundell T."/>
            <person name="Morin E."/>
            <person name="Murat C."/>
            <person name="Sun H."/>
            <person name="Tunlid A."/>
            <person name="Henrissat B."/>
            <person name="Grigoriev I.V."/>
            <person name="Hibbett D.S."/>
            <person name="Martin F."/>
            <person name="Nordberg H.P."/>
            <person name="Cantor M.N."/>
            <person name="Hua S.X."/>
        </authorList>
    </citation>
    <scope>NUCLEOTIDE SEQUENCE [LARGE SCALE GENOMIC DNA]</scope>
    <source>
        <strain evidence="1 2">ATCC 200175</strain>
    </source>
</reference>
<proteinExistence type="predicted"/>
<accession>A0A0C9TFE8</accession>
<feature type="non-terminal residue" evidence="1">
    <location>
        <position position="1"/>
    </location>
</feature>
<dbReference type="EMBL" id="KN820127">
    <property type="protein sequence ID" value="KIJ06852.1"/>
    <property type="molecule type" value="Genomic_DNA"/>
</dbReference>
<dbReference type="AlphaFoldDB" id="A0A0C9TFE8"/>
<evidence type="ECO:0000313" key="1">
    <source>
        <dbReference type="EMBL" id="KIJ06852.1"/>
    </source>
</evidence>
<dbReference type="OrthoDB" id="2663153at2759"/>
<sequence>TNEEKSEALAKAFFPPPPAVSSVQEEYVYPEEIANPGEITEEQIKRSIAKLQPHKAPGPDGIHNIVFKQCKDILVPHLLRIFHAIFLLNTYYAPWRDFTTVVLRKPGWPDYTVTKA</sequence>
<feature type="non-terminal residue" evidence="1">
    <location>
        <position position="116"/>
    </location>
</feature>
<name>A0A0C9TFE8_PAXIN</name>
<evidence type="ECO:0008006" key="3">
    <source>
        <dbReference type="Google" id="ProtNLM"/>
    </source>
</evidence>
<evidence type="ECO:0000313" key="2">
    <source>
        <dbReference type="Proteomes" id="UP000053647"/>
    </source>
</evidence>
<protein>
    <recommendedName>
        <fullName evidence="3">Reverse transcriptase</fullName>
    </recommendedName>
</protein>
<gene>
    <name evidence="1" type="ORF">PAXINDRAFT_50299</name>
</gene>
<dbReference type="HOGENOM" id="CLU_141388_0_0_1"/>
<dbReference type="Proteomes" id="UP000053647">
    <property type="component" value="Unassembled WGS sequence"/>
</dbReference>
<keyword evidence="2" id="KW-1185">Reference proteome</keyword>
<organism evidence="1 2">
    <name type="scientific">Paxillus involutus ATCC 200175</name>
    <dbReference type="NCBI Taxonomy" id="664439"/>
    <lineage>
        <taxon>Eukaryota</taxon>
        <taxon>Fungi</taxon>
        <taxon>Dikarya</taxon>
        <taxon>Basidiomycota</taxon>
        <taxon>Agaricomycotina</taxon>
        <taxon>Agaricomycetes</taxon>
        <taxon>Agaricomycetidae</taxon>
        <taxon>Boletales</taxon>
        <taxon>Paxilineae</taxon>
        <taxon>Paxillaceae</taxon>
        <taxon>Paxillus</taxon>
    </lineage>
</organism>